<name>A0A1X2H0J9_SYNRA</name>
<dbReference type="AlphaFoldDB" id="A0A1X2H0J9"/>
<proteinExistence type="predicted"/>
<organism evidence="1 2">
    <name type="scientific">Syncephalastrum racemosum</name>
    <name type="common">Filamentous fungus</name>
    <dbReference type="NCBI Taxonomy" id="13706"/>
    <lineage>
        <taxon>Eukaryota</taxon>
        <taxon>Fungi</taxon>
        <taxon>Fungi incertae sedis</taxon>
        <taxon>Mucoromycota</taxon>
        <taxon>Mucoromycotina</taxon>
        <taxon>Mucoromycetes</taxon>
        <taxon>Mucorales</taxon>
        <taxon>Syncephalastraceae</taxon>
        <taxon>Syncephalastrum</taxon>
    </lineage>
</organism>
<protein>
    <submittedName>
        <fullName evidence="1">Uncharacterized protein</fullName>
    </submittedName>
</protein>
<sequence>MSLPQEKPQDQEQEAVRLTESQAACLYFLEDINEENERRRWAEIQSYPRSQLVFTDDQQAPQVASKIDKEKENAIRIGFLSAHAFLFGTSVWSFLMDYANADAVARATGRAGEPWILPEKQDWTFANCYFYRHRCCSGHSGQHHLLLCGEHGEIYL</sequence>
<gene>
    <name evidence="1" type="ORF">BCR43DRAFT_518352</name>
</gene>
<reference evidence="1 2" key="1">
    <citation type="submission" date="2016-07" db="EMBL/GenBank/DDBJ databases">
        <title>Pervasive Adenine N6-methylation of Active Genes in Fungi.</title>
        <authorList>
            <consortium name="DOE Joint Genome Institute"/>
            <person name="Mondo S.J."/>
            <person name="Dannebaum R.O."/>
            <person name="Kuo R.C."/>
            <person name="Labutti K."/>
            <person name="Haridas S."/>
            <person name="Kuo A."/>
            <person name="Salamov A."/>
            <person name="Ahrendt S.R."/>
            <person name="Lipzen A."/>
            <person name="Sullivan W."/>
            <person name="Andreopoulos W.B."/>
            <person name="Clum A."/>
            <person name="Lindquist E."/>
            <person name="Daum C."/>
            <person name="Ramamoorthy G.K."/>
            <person name="Gryganskyi A."/>
            <person name="Culley D."/>
            <person name="Magnuson J.K."/>
            <person name="James T.Y."/>
            <person name="O'Malley M.A."/>
            <person name="Stajich J.E."/>
            <person name="Spatafora J.W."/>
            <person name="Visel A."/>
            <person name="Grigoriev I.V."/>
        </authorList>
    </citation>
    <scope>NUCLEOTIDE SEQUENCE [LARGE SCALE GENOMIC DNA]</scope>
    <source>
        <strain evidence="1 2">NRRL 2496</strain>
    </source>
</reference>
<accession>A0A1X2H0J9</accession>
<dbReference type="EMBL" id="MCGN01000011">
    <property type="protein sequence ID" value="ORY90960.1"/>
    <property type="molecule type" value="Genomic_DNA"/>
</dbReference>
<keyword evidence="2" id="KW-1185">Reference proteome</keyword>
<dbReference type="InParanoid" id="A0A1X2H0J9"/>
<dbReference type="Proteomes" id="UP000242180">
    <property type="component" value="Unassembled WGS sequence"/>
</dbReference>
<evidence type="ECO:0000313" key="2">
    <source>
        <dbReference type="Proteomes" id="UP000242180"/>
    </source>
</evidence>
<evidence type="ECO:0000313" key="1">
    <source>
        <dbReference type="EMBL" id="ORY90960.1"/>
    </source>
</evidence>
<comment type="caution">
    <text evidence="1">The sequence shown here is derived from an EMBL/GenBank/DDBJ whole genome shotgun (WGS) entry which is preliminary data.</text>
</comment>